<accession>A0A0F9QUY6</accession>
<keyword evidence="1" id="KW-0472">Membrane</keyword>
<feature type="transmembrane region" description="Helical" evidence="1">
    <location>
        <begin position="88"/>
        <end position="110"/>
    </location>
</feature>
<name>A0A0F9QUY6_9ZZZZ</name>
<feature type="transmembrane region" description="Helical" evidence="1">
    <location>
        <begin position="7"/>
        <end position="29"/>
    </location>
</feature>
<organism evidence="2">
    <name type="scientific">marine sediment metagenome</name>
    <dbReference type="NCBI Taxonomy" id="412755"/>
    <lineage>
        <taxon>unclassified sequences</taxon>
        <taxon>metagenomes</taxon>
        <taxon>ecological metagenomes</taxon>
    </lineage>
</organism>
<reference evidence="2" key="1">
    <citation type="journal article" date="2015" name="Nature">
        <title>Complex archaea that bridge the gap between prokaryotes and eukaryotes.</title>
        <authorList>
            <person name="Spang A."/>
            <person name="Saw J.H."/>
            <person name="Jorgensen S.L."/>
            <person name="Zaremba-Niedzwiedzka K."/>
            <person name="Martijn J."/>
            <person name="Lind A.E."/>
            <person name="van Eijk R."/>
            <person name="Schleper C."/>
            <person name="Guy L."/>
            <person name="Ettema T.J."/>
        </authorList>
    </citation>
    <scope>NUCLEOTIDE SEQUENCE</scope>
</reference>
<gene>
    <name evidence="2" type="ORF">LCGC14_0674560</name>
</gene>
<protein>
    <submittedName>
        <fullName evidence="2">Uncharacterized protein</fullName>
    </submittedName>
</protein>
<keyword evidence="1" id="KW-1133">Transmembrane helix</keyword>
<evidence type="ECO:0000313" key="2">
    <source>
        <dbReference type="EMBL" id="KKN46249.1"/>
    </source>
</evidence>
<sequence>MISVQLIMFLMLPWFIGQFFALIGDGLYIGAASSVTTETGIINNVMDFFVPEERSLFSTISAGEKLFTESLPRAFMWDYSFLSGDYEIFRYILLLVLAVPLVIGMVIALAQLAQGIFRR</sequence>
<comment type="caution">
    <text evidence="2">The sequence shown here is derived from an EMBL/GenBank/DDBJ whole genome shotgun (WGS) entry which is preliminary data.</text>
</comment>
<keyword evidence="1" id="KW-0812">Transmembrane</keyword>
<proteinExistence type="predicted"/>
<evidence type="ECO:0000256" key="1">
    <source>
        <dbReference type="SAM" id="Phobius"/>
    </source>
</evidence>
<dbReference type="AlphaFoldDB" id="A0A0F9QUY6"/>
<dbReference type="EMBL" id="LAZR01001339">
    <property type="protein sequence ID" value="KKN46249.1"/>
    <property type="molecule type" value="Genomic_DNA"/>
</dbReference>